<dbReference type="Pfam" id="PF07980">
    <property type="entry name" value="SusD_RagB"/>
    <property type="match status" value="1"/>
</dbReference>
<gene>
    <name evidence="9" type="ORF">FUAX_18820</name>
</gene>
<evidence type="ECO:0000256" key="3">
    <source>
        <dbReference type="ARBA" id="ARBA00022729"/>
    </source>
</evidence>
<dbReference type="EMBL" id="AP025314">
    <property type="protein sequence ID" value="BDD09450.1"/>
    <property type="molecule type" value="Genomic_DNA"/>
</dbReference>
<keyword evidence="10" id="KW-1185">Reference proteome</keyword>
<comment type="similarity">
    <text evidence="2">Belongs to the SusD family.</text>
</comment>
<accession>A0AAU9DAT3</accession>
<sequence>MKRNIFPIMALALVCLFSACDDDLERLPKDELTVPTTFTTYENIQTYAWQFYGIFGNYHRGLIDRDEYSGDLMMNGKNPNGDEWLWKRITVPTSSGLYNENYKRIRAINLMLDNLENSSLNEKDAEHWKAVGLFFRSYHYFELLKAYGGVPWIDKYIDDSDKDYLYGPRASRDELAKHILDDLKWAESKIKKDGDGPNSINTNVVRAMISRFALFEGTWRKYHGLGGEKEYLQACADYSKKLMDDAPQMHGSYDEIYNSPNLAGMPGIILYKQYEPDQHVHNTTQWNRSSEAIRWDLTKKAADMFLCTDGKTRWNSPLFDGDKNPYDEFRNRDRRMYYIITPPYEVVGRVDGNKRKWKHTDNSAHREYIDLMEKLSGEKFKRLPENNWTGFIQPIMPNYRDAGSQKLPFDPGYNVTGTGYKCWKWYNNHQVSIAWKDFTDQPLFRIGEVLLNYAEAKYELGQFDQSVADKTVNRLRVRGEVASMAVAQINANFDPKRNAKVDPVLWEIRRERAVELMCDGFRFDDLRRWKMMNDEAAKEKLGRYIVGAEFNNKLPIQGGKAEGYISRIGVPPAFPDHYYLHPIPSNQIVLNEKLTQNPGW</sequence>
<feature type="chain" id="PRO_5043908330" evidence="6">
    <location>
        <begin position="20"/>
        <end position="600"/>
    </location>
</feature>
<keyword evidence="4" id="KW-0472">Membrane</keyword>
<dbReference type="PROSITE" id="PS51257">
    <property type="entry name" value="PROKAR_LIPOPROTEIN"/>
    <property type="match status" value="1"/>
</dbReference>
<dbReference type="Gene3D" id="1.25.40.390">
    <property type="match status" value="1"/>
</dbReference>
<evidence type="ECO:0000256" key="5">
    <source>
        <dbReference type="ARBA" id="ARBA00023237"/>
    </source>
</evidence>
<evidence type="ECO:0000256" key="4">
    <source>
        <dbReference type="ARBA" id="ARBA00023136"/>
    </source>
</evidence>
<comment type="subcellular location">
    <subcellularLocation>
        <location evidence="1">Cell outer membrane</location>
    </subcellularLocation>
</comment>
<dbReference type="Pfam" id="PF14322">
    <property type="entry name" value="SusD-like_3"/>
    <property type="match status" value="1"/>
</dbReference>
<dbReference type="KEGG" id="fax:FUAX_18820"/>
<dbReference type="GO" id="GO:0009279">
    <property type="term" value="C:cell outer membrane"/>
    <property type="evidence" value="ECO:0007669"/>
    <property type="project" value="UniProtKB-SubCell"/>
</dbReference>
<evidence type="ECO:0000259" key="7">
    <source>
        <dbReference type="Pfam" id="PF07980"/>
    </source>
</evidence>
<dbReference type="AlphaFoldDB" id="A0AAU9DAT3"/>
<keyword evidence="3 6" id="KW-0732">Signal</keyword>
<name>A0AAU9DAT3_9BACT</name>
<dbReference type="SUPFAM" id="SSF48452">
    <property type="entry name" value="TPR-like"/>
    <property type="match status" value="1"/>
</dbReference>
<protein>
    <submittedName>
        <fullName evidence="9">Starch-binding protein</fullName>
    </submittedName>
</protein>
<feature type="domain" description="RagB/SusD" evidence="7">
    <location>
        <begin position="296"/>
        <end position="600"/>
    </location>
</feature>
<dbReference type="InterPro" id="IPR012944">
    <property type="entry name" value="SusD_RagB_dom"/>
</dbReference>
<organism evidence="9 10">
    <name type="scientific">Fulvitalea axinellae</name>
    <dbReference type="NCBI Taxonomy" id="1182444"/>
    <lineage>
        <taxon>Bacteria</taxon>
        <taxon>Pseudomonadati</taxon>
        <taxon>Bacteroidota</taxon>
        <taxon>Cytophagia</taxon>
        <taxon>Cytophagales</taxon>
        <taxon>Persicobacteraceae</taxon>
        <taxon>Fulvitalea</taxon>
    </lineage>
</organism>
<evidence type="ECO:0000259" key="8">
    <source>
        <dbReference type="Pfam" id="PF14322"/>
    </source>
</evidence>
<keyword evidence="5" id="KW-0998">Cell outer membrane</keyword>
<feature type="signal peptide" evidence="6">
    <location>
        <begin position="1"/>
        <end position="19"/>
    </location>
</feature>
<reference evidence="9 10" key="1">
    <citation type="submission" date="2021-12" db="EMBL/GenBank/DDBJ databases">
        <title>Genome sequencing of bacteria with rrn-lacking chromosome and rrn-plasmid.</title>
        <authorList>
            <person name="Anda M."/>
            <person name="Iwasaki W."/>
        </authorList>
    </citation>
    <scope>NUCLEOTIDE SEQUENCE [LARGE SCALE GENOMIC DNA]</scope>
    <source>
        <strain evidence="9 10">DSM 100852</strain>
    </source>
</reference>
<evidence type="ECO:0000256" key="2">
    <source>
        <dbReference type="ARBA" id="ARBA00006275"/>
    </source>
</evidence>
<dbReference type="InterPro" id="IPR033985">
    <property type="entry name" value="SusD-like_N"/>
</dbReference>
<evidence type="ECO:0000256" key="1">
    <source>
        <dbReference type="ARBA" id="ARBA00004442"/>
    </source>
</evidence>
<evidence type="ECO:0000313" key="9">
    <source>
        <dbReference type="EMBL" id="BDD09450.1"/>
    </source>
</evidence>
<feature type="domain" description="SusD-like N-terminal" evidence="8">
    <location>
        <begin position="93"/>
        <end position="194"/>
    </location>
</feature>
<evidence type="ECO:0000313" key="10">
    <source>
        <dbReference type="Proteomes" id="UP001348817"/>
    </source>
</evidence>
<proteinExistence type="inferred from homology"/>
<dbReference type="Proteomes" id="UP001348817">
    <property type="component" value="Chromosome"/>
</dbReference>
<dbReference type="InterPro" id="IPR011990">
    <property type="entry name" value="TPR-like_helical_dom_sf"/>
</dbReference>
<evidence type="ECO:0000256" key="6">
    <source>
        <dbReference type="SAM" id="SignalP"/>
    </source>
</evidence>
<dbReference type="RefSeq" id="WP_338394651.1">
    <property type="nucleotide sequence ID" value="NZ_AP025314.1"/>
</dbReference>